<evidence type="ECO:0000256" key="2">
    <source>
        <dbReference type="ARBA" id="ARBA00021911"/>
    </source>
</evidence>
<feature type="region of interest" description="Disordered" evidence="7">
    <location>
        <begin position="345"/>
        <end position="380"/>
    </location>
</feature>
<feature type="region of interest" description="Disordered" evidence="7">
    <location>
        <begin position="408"/>
        <end position="439"/>
    </location>
</feature>
<sequence length="768" mass="83159">MCYNPAKNWYLSRGGAFDWYKDQKLLLAPDSGNGDFFQSIDMVGIADYSGDQNAPPVVVKLETNTNTDYFIGFNRAIGANAQNDEADNEIVIVETGSNGEAYSQSYLKAHLVQGESYTIENFSVVVLNLTITAKKIDLSSNPAVASIDISSVGAPPPSCNTVSIAITQDNYPSETSWDIKNAAEEVISSGDVDGVFGLTLLDGNYVFTINDSYGDGICCGYGNGSYQVIVGGEVIKTGGNFGSQETTNFEVSCDSPTTNGPSPQPAASESKEPSPSPTFVPSSITASDKPSSKPSVFESIEPSPSPTFVPTITASDEPSVFESIEPSPSPTFVPTITASDEPSLFESMEPSTSPTFVPTITASDKPSSQPSVLESMEPSPSPTFVPTIIASDKPSVLPTLANSSNPTVQFSGWPTSPPVTTQPISQPNSPPVTQQPATLQPISQPPDVFPSLSPVSSQDLVEVTILTDNYPGETSWQLFDSNGSLLLDGDSYTVRGEIYQDSLYVDNWRTLTFRIEDTYGDGICCSYGLGSYSIKVNGETTLVGGAFGTFEEKKLDPFWFCEHGVETVDGEILCKCSPSENRVAVNLLTDRYPFETSWSVETCDGMRVYTSSRYSNSFTQYSEKFCISKEEPHLFQIMDSYGDGICCAYGQGNYSIDLDGKTVATSEGRFSRIQIKELNGQCQNAIAAIDDPRDKALDIDPQCEIFTKKKTCKKQEFCKWDRKSKVCQVQAKMEEKKCKYCRATGTACCVNCPKLFVGDSTQRLAVLS</sequence>
<name>A0AAD3CNG7_9STRA</name>
<organism evidence="8 9">
    <name type="scientific">Chaetoceros tenuissimus</name>
    <dbReference type="NCBI Taxonomy" id="426638"/>
    <lineage>
        <taxon>Eukaryota</taxon>
        <taxon>Sar</taxon>
        <taxon>Stramenopiles</taxon>
        <taxon>Ochrophyta</taxon>
        <taxon>Bacillariophyta</taxon>
        <taxon>Coscinodiscophyceae</taxon>
        <taxon>Chaetocerotophycidae</taxon>
        <taxon>Chaetocerotales</taxon>
        <taxon>Chaetocerotaceae</taxon>
        <taxon>Chaetoceros</taxon>
    </lineage>
</organism>
<comment type="function">
    <text evidence="6">Essential sporozoite protein. In the mosquito vector, required for sporozoite development in the oocyst, migration through the vector hemolymph and entry into the vector salivary glands. In the vertebrate host, required for sporozoite migration through the host dermis and infection of host hepatocytes. Binds to highly sulfated heparan sulfate proteoglycans (HSPGs) on the surface of host hepatocytes.</text>
</comment>
<evidence type="ECO:0000256" key="4">
    <source>
        <dbReference type="ARBA" id="ARBA00022737"/>
    </source>
</evidence>
<feature type="compositionally biased region" description="Polar residues" evidence="7">
    <location>
        <begin position="279"/>
        <end position="294"/>
    </location>
</feature>
<dbReference type="InterPro" id="IPR051860">
    <property type="entry name" value="Plasmodium_CSP_Invasion"/>
</dbReference>
<evidence type="ECO:0000256" key="5">
    <source>
        <dbReference type="ARBA" id="ARBA00033726"/>
    </source>
</evidence>
<gene>
    <name evidence="8" type="ORF">CTEN210_05703</name>
</gene>
<dbReference type="PANTHER" id="PTHR44826">
    <property type="entry name" value="SPORE COAT PROTEIN SP85"/>
    <property type="match status" value="1"/>
</dbReference>
<accession>A0AAD3CNG7</accession>
<dbReference type="Proteomes" id="UP001054902">
    <property type="component" value="Unassembled WGS sequence"/>
</dbReference>
<evidence type="ECO:0000313" key="8">
    <source>
        <dbReference type="EMBL" id="GFH49227.1"/>
    </source>
</evidence>
<comment type="similarity">
    <text evidence="1">Belongs to the plasmodium circumsporozoite protein family.</text>
</comment>
<feature type="region of interest" description="Disordered" evidence="7">
    <location>
        <begin position="240"/>
        <end position="309"/>
    </location>
</feature>
<keyword evidence="4" id="KW-0677">Repeat</keyword>
<feature type="compositionally biased region" description="Polar residues" evidence="7">
    <location>
        <begin position="242"/>
        <end position="260"/>
    </location>
</feature>
<evidence type="ECO:0000313" key="9">
    <source>
        <dbReference type="Proteomes" id="UP001054902"/>
    </source>
</evidence>
<feature type="compositionally biased region" description="Polar residues" evidence="7">
    <location>
        <begin position="349"/>
        <end position="372"/>
    </location>
</feature>
<comment type="caution">
    <text evidence="8">The sequence shown here is derived from an EMBL/GenBank/DDBJ whole genome shotgun (WGS) entry which is preliminary data.</text>
</comment>
<protein>
    <recommendedName>
        <fullName evidence="2">Circumsporozoite protein</fullName>
    </recommendedName>
</protein>
<keyword evidence="9" id="KW-1185">Reference proteome</keyword>
<keyword evidence="3" id="KW-0748">Sporozoite</keyword>
<evidence type="ECO:0000256" key="7">
    <source>
        <dbReference type="SAM" id="MobiDB-lite"/>
    </source>
</evidence>
<dbReference type="PANTHER" id="PTHR44826:SF3">
    <property type="entry name" value="SPORE COAT PROTEIN SP85"/>
    <property type="match status" value="1"/>
</dbReference>
<proteinExistence type="inferred from homology"/>
<evidence type="ECO:0000256" key="3">
    <source>
        <dbReference type="ARBA" id="ARBA00022522"/>
    </source>
</evidence>
<evidence type="ECO:0000256" key="6">
    <source>
        <dbReference type="ARBA" id="ARBA00045806"/>
    </source>
</evidence>
<reference evidence="8 9" key="1">
    <citation type="journal article" date="2021" name="Sci. Rep.">
        <title>The genome of the diatom Chaetoceros tenuissimus carries an ancient integrated fragment of an extant virus.</title>
        <authorList>
            <person name="Hongo Y."/>
            <person name="Kimura K."/>
            <person name="Takaki Y."/>
            <person name="Yoshida Y."/>
            <person name="Baba S."/>
            <person name="Kobayashi G."/>
            <person name="Nagasaki K."/>
            <person name="Hano T."/>
            <person name="Tomaru Y."/>
        </authorList>
    </citation>
    <scope>NUCLEOTIDE SEQUENCE [LARGE SCALE GENOMIC DNA]</scope>
    <source>
        <strain evidence="8 9">NIES-3715</strain>
    </source>
</reference>
<dbReference type="EMBL" id="BLLK01000036">
    <property type="protein sequence ID" value="GFH49227.1"/>
    <property type="molecule type" value="Genomic_DNA"/>
</dbReference>
<dbReference type="AlphaFoldDB" id="A0AAD3CNG7"/>
<evidence type="ECO:0000256" key="1">
    <source>
        <dbReference type="ARBA" id="ARBA00006241"/>
    </source>
</evidence>
<comment type="function">
    <text evidence="5">In the vertebrate host, binds to highly sulfated heparan sulfate proteoglycans (HSPGs) on the surface of host hepatocytes and is required for sporozoite invasion of the host hepatocytes.</text>
</comment>